<evidence type="ECO:0000313" key="1">
    <source>
        <dbReference type="EMBL" id="JAA72041.1"/>
    </source>
</evidence>
<accession>A0A0K8RLT1</accession>
<dbReference type="EMBL" id="GADI01001767">
    <property type="protein sequence ID" value="JAA72041.1"/>
    <property type="molecule type" value="mRNA"/>
</dbReference>
<name>A0A0K8RLT1_IXORI</name>
<dbReference type="AlphaFoldDB" id="A0A0K8RLT1"/>
<reference evidence="1" key="1">
    <citation type="submission" date="2012-12" db="EMBL/GenBank/DDBJ databases">
        <title>Identification and characterization of a phenylalanine ammonia-lyase gene family in Isatis indigotica Fort.</title>
        <authorList>
            <person name="Liu Q."/>
            <person name="Chen J."/>
            <person name="Zhou X."/>
            <person name="Di P."/>
            <person name="Xiao Y."/>
            <person name="Xuan H."/>
            <person name="Zhang L."/>
            <person name="Chen W."/>
        </authorList>
    </citation>
    <scope>NUCLEOTIDE SEQUENCE</scope>
    <source>
        <tissue evidence="1">Salivary gland</tissue>
    </source>
</reference>
<sequence length="104" mass="12199">MHFGCILGVPCIYKYTTCTKNTPFSFLLSNKHIFLKYFYCTLEICVLNVFSKHTSNAHKCIVIILVHYKCFSDIFFNENEICIKTTKNNIENMKKRKTKPPKCC</sequence>
<organism evidence="1">
    <name type="scientific">Ixodes ricinus</name>
    <name type="common">Common tick</name>
    <name type="synonym">Acarus ricinus</name>
    <dbReference type="NCBI Taxonomy" id="34613"/>
    <lineage>
        <taxon>Eukaryota</taxon>
        <taxon>Metazoa</taxon>
        <taxon>Ecdysozoa</taxon>
        <taxon>Arthropoda</taxon>
        <taxon>Chelicerata</taxon>
        <taxon>Arachnida</taxon>
        <taxon>Acari</taxon>
        <taxon>Parasitiformes</taxon>
        <taxon>Ixodida</taxon>
        <taxon>Ixodoidea</taxon>
        <taxon>Ixodidae</taxon>
        <taxon>Ixodinae</taxon>
        <taxon>Ixodes</taxon>
    </lineage>
</organism>
<protein>
    <submittedName>
        <fullName evidence="1">Putative til domain protein</fullName>
    </submittedName>
</protein>
<proteinExistence type="evidence at transcript level"/>